<dbReference type="Proteomes" id="UP000033035">
    <property type="component" value="Unassembled WGS sequence"/>
</dbReference>
<name>A0A0F5JCJ0_9BACT</name>
<dbReference type="RefSeq" id="WP_028729803.1">
    <property type="nucleotide sequence ID" value="NZ_KE386764.1"/>
</dbReference>
<organism evidence="1 2">
    <name type="scientific">Parabacteroides gordonii MS-1 = DSM 23371</name>
    <dbReference type="NCBI Taxonomy" id="1203610"/>
    <lineage>
        <taxon>Bacteria</taxon>
        <taxon>Pseudomonadati</taxon>
        <taxon>Bacteroidota</taxon>
        <taxon>Bacteroidia</taxon>
        <taxon>Bacteroidales</taxon>
        <taxon>Tannerellaceae</taxon>
        <taxon>Parabacteroides</taxon>
    </lineage>
</organism>
<comment type="caution">
    <text evidence="1">The sequence shown here is derived from an EMBL/GenBank/DDBJ whole genome shotgun (WGS) entry which is preliminary data.</text>
</comment>
<dbReference type="HOGENOM" id="CLU_896728_0_0_10"/>
<gene>
    <name evidence="1" type="ORF">HMPREF1536_02614</name>
</gene>
<dbReference type="PATRIC" id="fig|1203610.3.peg.2681"/>
<dbReference type="AlphaFoldDB" id="A0A0F5JCJ0"/>
<protein>
    <submittedName>
        <fullName evidence="1">Uncharacterized protein</fullName>
    </submittedName>
</protein>
<dbReference type="EMBL" id="AQHW01000015">
    <property type="protein sequence ID" value="KKB55157.1"/>
    <property type="molecule type" value="Genomic_DNA"/>
</dbReference>
<keyword evidence="2" id="KW-1185">Reference proteome</keyword>
<evidence type="ECO:0000313" key="2">
    <source>
        <dbReference type="Proteomes" id="UP000033035"/>
    </source>
</evidence>
<accession>A0A0F5JCJ0</accession>
<reference evidence="1 2" key="1">
    <citation type="submission" date="2013-04" db="EMBL/GenBank/DDBJ databases">
        <title>The Genome Sequence of Parabacteroides gordonii DSM 23371.</title>
        <authorList>
            <consortium name="The Broad Institute Genomics Platform"/>
            <person name="Earl A."/>
            <person name="Ward D."/>
            <person name="Feldgarden M."/>
            <person name="Gevers D."/>
            <person name="Martens E."/>
            <person name="Sakamoto M."/>
            <person name="Benno Y."/>
            <person name="Suzuki N."/>
            <person name="Matsunaga N."/>
            <person name="Koshihara K."/>
            <person name="Seki M."/>
            <person name="Komiya H."/>
            <person name="Walker B."/>
            <person name="Young S."/>
            <person name="Zeng Q."/>
            <person name="Gargeya S."/>
            <person name="Fitzgerald M."/>
            <person name="Haas B."/>
            <person name="Abouelleil A."/>
            <person name="Allen A.W."/>
            <person name="Alvarado L."/>
            <person name="Arachchi H.M."/>
            <person name="Berlin A.M."/>
            <person name="Chapman S.B."/>
            <person name="Gainer-Dewar J."/>
            <person name="Goldberg J."/>
            <person name="Griggs A."/>
            <person name="Gujja S."/>
            <person name="Hansen M."/>
            <person name="Howarth C."/>
            <person name="Imamovic A."/>
            <person name="Ireland A."/>
            <person name="Larimer J."/>
            <person name="McCowan C."/>
            <person name="Murphy C."/>
            <person name="Pearson M."/>
            <person name="Poon T.W."/>
            <person name="Priest M."/>
            <person name="Roberts A."/>
            <person name="Saif S."/>
            <person name="Shea T."/>
            <person name="Sisk P."/>
            <person name="Sykes S."/>
            <person name="Wortman J."/>
            <person name="Nusbaum C."/>
            <person name="Birren B."/>
        </authorList>
    </citation>
    <scope>NUCLEOTIDE SEQUENCE [LARGE SCALE GENOMIC DNA]</scope>
    <source>
        <strain evidence="1 2">MS-1</strain>
    </source>
</reference>
<proteinExistence type="predicted"/>
<evidence type="ECO:0000313" key="1">
    <source>
        <dbReference type="EMBL" id="KKB55157.1"/>
    </source>
</evidence>
<sequence length="310" mass="37031">MTDKIDAKSYDMVIYYAILSKRESSNFSPMKENWKYKIFNPNMSTQHSYMTVLFNEYVNKETGVVTNSIGIIGSLRKWYFGELSLEDFTERTYYKALNLFAQTIGISTEELYSFTLSMIEVGINCRLDVDVNVIKKDVYQFRDSRYRPRLDEFSIYFKTKKKILSLKIYDKYQEIYDKCIPKRIKSHEEEEFVRMHQHKNNIRIEFSVRGGQDLINKNIFHLKKGSIITIATTVEHFNALYTFFWNEVQKITILSIEHLKEPQSKSRVDWTNYMLAEYIKEKGMNEVCRIAKKTKIEVSKINYFKEYRHT</sequence>